<proteinExistence type="predicted"/>
<evidence type="ECO:0000313" key="1">
    <source>
        <dbReference type="EMBL" id="CAF4875158.1"/>
    </source>
</evidence>
<accession>A0A821TLG1</accession>
<evidence type="ECO:0000313" key="2">
    <source>
        <dbReference type="Proteomes" id="UP000663880"/>
    </source>
</evidence>
<protein>
    <submittedName>
        <fullName evidence="1">Uncharacterized protein</fullName>
    </submittedName>
</protein>
<dbReference type="Proteomes" id="UP000663880">
    <property type="component" value="Unassembled WGS sequence"/>
</dbReference>
<dbReference type="OrthoDB" id="8060926at2759"/>
<gene>
    <name evidence="1" type="ORF">PMACD_LOCUS9111</name>
</gene>
<sequence length="383" mass="44689">MANDKIKCVICKGHNDNLILFEGDKLKKCQQVLSVRVKHKLKYSDIELPTQINKTDGYHRQCYSSFTALMAKYRDTSSETDYASNFTSPTLSPSIIVDISENAASNLDSQTTLEYVAYSETNAFNEIPNTNIEDVGKDRQLKNVCFFCDKERKQNKGKQQNLHSSPDAKLYDKIIDWMEKLNNKELLQKINRLKSENKTIFYHHLCELNYLNDYNKIVSDIRHTSWHKNRNIHKDIFNHIVSTVEEEVMQKKKCVFLSSLCDTYNNYLEYEQKLEPQSDISLITNHYLEEKIQKHFKKSIKFISKQNKIIIIHKDCSLLENDFTKLEEDNLIDKVALTLRNAILKIEKSKLPSKIKTNDLITGECVIPDKLNRFFKVLMGVKI</sequence>
<comment type="caution">
    <text evidence="1">The sequence shown here is derived from an EMBL/GenBank/DDBJ whole genome shotgun (WGS) entry which is preliminary data.</text>
</comment>
<dbReference type="AlphaFoldDB" id="A0A821TLG1"/>
<dbReference type="EMBL" id="CAJOBZ010000024">
    <property type="protein sequence ID" value="CAF4875158.1"/>
    <property type="molecule type" value="Genomic_DNA"/>
</dbReference>
<name>A0A821TLG1_9NEOP</name>
<organism evidence="1 2">
    <name type="scientific">Pieris macdunnoughi</name>
    <dbReference type="NCBI Taxonomy" id="345717"/>
    <lineage>
        <taxon>Eukaryota</taxon>
        <taxon>Metazoa</taxon>
        <taxon>Ecdysozoa</taxon>
        <taxon>Arthropoda</taxon>
        <taxon>Hexapoda</taxon>
        <taxon>Insecta</taxon>
        <taxon>Pterygota</taxon>
        <taxon>Neoptera</taxon>
        <taxon>Endopterygota</taxon>
        <taxon>Lepidoptera</taxon>
        <taxon>Glossata</taxon>
        <taxon>Ditrysia</taxon>
        <taxon>Papilionoidea</taxon>
        <taxon>Pieridae</taxon>
        <taxon>Pierinae</taxon>
        <taxon>Pieris</taxon>
    </lineage>
</organism>
<keyword evidence="2" id="KW-1185">Reference proteome</keyword>
<reference evidence="1" key="1">
    <citation type="submission" date="2021-02" db="EMBL/GenBank/DDBJ databases">
        <authorList>
            <person name="Steward A R."/>
        </authorList>
    </citation>
    <scope>NUCLEOTIDE SEQUENCE</scope>
</reference>